<dbReference type="SMART" id="SM00363">
    <property type="entry name" value="S4"/>
    <property type="match status" value="1"/>
</dbReference>
<evidence type="ECO:0000313" key="6">
    <source>
        <dbReference type="Proteomes" id="UP000435423"/>
    </source>
</evidence>
<dbReference type="InterPro" id="IPR040591">
    <property type="entry name" value="RqcP2_RBD"/>
</dbReference>
<dbReference type="InterPro" id="IPR002942">
    <property type="entry name" value="S4_RNA-bd"/>
</dbReference>
<comment type="caution">
    <text evidence="4">The sequence shown here is derived from an EMBL/GenBank/DDBJ whole genome shotgun (WGS) entry which is preliminary data.</text>
</comment>
<evidence type="ECO:0000313" key="5">
    <source>
        <dbReference type="Proteomes" id="UP000435060"/>
    </source>
</evidence>
<dbReference type="Proteomes" id="UP000435060">
    <property type="component" value="Unassembled WGS sequence"/>
</dbReference>
<dbReference type="PROSITE" id="PS50889">
    <property type="entry name" value="S4"/>
    <property type="match status" value="1"/>
</dbReference>
<dbReference type="InterPro" id="IPR036986">
    <property type="entry name" value="S4_RNA-bd_sf"/>
</dbReference>
<dbReference type="Pfam" id="PF01479">
    <property type="entry name" value="S4"/>
    <property type="match status" value="1"/>
</dbReference>
<dbReference type="Gene3D" id="3.30.70.330">
    <property type="match status" value="1"/>
</dbReference>
<dbReference type="GO" id="GO:0003723">
    <property type="term" value="F:RNA binding"/>
    <property type="evidence" value="ECO:0007669"/>
    <property type="project" value="UniProtKB-KW"/>
</dbReference>
<reference evidence="4 6" key="1">
    <citation type="submission" date="2019-10" db="EMBL/GenBank/DDBJ databases">
        <title>Streptococcis sp, isolated from the respiratory tract of Marmot.</title>
        <authorList>
            <person name="Zhang G."/>
        </authorList>
    </citation>
    <scope>NUCLEOTIDE SEQUENCE [LARGE SCALE GENOMIC DNA]</scope>
    <source>
        <strain evidence="4">Zg-70</strain>
        <strain evidence="6">zg-70</strain>
    </source>
</reference>
<protein>
    <submittedName>
        <fullName evidence="4">RNA-binding protein</fullName>
    </submittedName>
</protein>
<keyword evidence="5" id="KW-1185">Reference proteome</keyword>
<dbReference type="InterPro" id="IPR048443">
    <property type="entry name" value="RqcP2_N"/>
</dbReference>
<dbReference type="Pfam" id="PF17774">
    <property type="entry name" value="YlmH_RBD"/>
    <property type="match status" value="1"/>
</dbReference>
<organism evidence="4 6">
    <name type="scientific">Streptococcus zhangguiae</name>
    <dbReference type="NCBI Taxonomy" id="2664091"/>
    <lineage>
        <taxon>Bacteria</taxon>
        <taxon>Bacillati</taxon>
        <taxon>Bacillota</taxon>
        <taxon>Bacilli</taxon>
        <taxon>Lactobacillales</taxon>
        <taxon>Streptococcaceae</taxon>
        <taxon>Streptococcus</taxon>
    </lineage>
</organism>
<dbReference type="Pfam" id="PF21278">
    <property type="entry name" value="YlmH_1st"/>
    <property type="match status" value="1"/>
</dbReference>
<dbReference type="InterPro" id="IPR012677">
    <property type="entry name" value="Nucleotide-bd_a/b_plait_sf"/>
</dbReference>
<evidence type="ECO:0000259" key="2">
    <source>
        <dbReference type="SMART" id="SM00363"/>
    </source>
</evidence>
<name>A0A6I4RQE0_9STRE</name>
<dbReference type="EMBL" id="WUBJ01000005">
    <property type="protein sequence ID" value="MWV56315.1"/>
    <property type="molecule type" value="Genomic_DNA"/>
</dbReference>
<keyword evidence="1" id="KW-0694">RNA-binding</keyword>
<evidence type="ECO:0000313" key="3">
    <source>
        <dbReference type="EMBL" id="MTB64380.1"/>
    </source>
</evidence>
<gene>
    <name evidence="3" type="ORF">GGG87_05145</name>
    <name evidence="4" type="ORF">GGH11_04935</name>
</gene>
<proteinExistence type="predicted"/>
<feature type="domain" description="RNA-binding S4" evidence="2">
    <location>
        <begin position="187"/>
        <end position="244"/>
    </location>
</feature>
<dbReference type="RefSeq" id="WP_154608355.1">
    <property type="nucleotide sequence ID" value="NZ_CP072115.1"/>
</dbReference>
<dbReference type="Gene3D" id="3.30.1370.160">
    <property type="match status" value="1"/>
</dbReference>
<evidence type="ECO:0000313" key="4">
    <source>
        <dbReference type="EMBL" id="MWV56315.1"/>
    </source>
</evidence>
<dbReference type="AlphaFoldDB" id="A0A6I4RQE0"/>
<dbReference type="Gene3D" id="3.10.290.10">
    <property type="entry name" value="RNA-binding S4 domain"/>
    <property type="match status" value="1"/>
</dbReference>
<evidence type="ECO:0000256" key="1">
    <source>
        <dbReference type="PROSITE-ProRule" id="PRU00182"/>
    </source>
</evidence>
<dbReference type="EMBL" id="WLCG01000006">
    <property type="protein sequence ID" value="MTB64380.1"/>
    <property type="molecule type" value="Genomic_DNA"/>
</dbReference>
<dbReference type="Proteomes" id="UP000435423">
    <property type="component" value="Unassembled WGS sequence"/>
</dbReference>
<dbReference type="SUPFAM" id="SSF55174">
    <property type="entry name" value="Alpha-L RNA-binding motif"/>
    <property type="match status" value="1"/>
</dbReference>
<reference evidence="3 5" key="2">
    <citation type="submission" date="2019-11" db="EMBL/GenBank/DDBJ databases">
        <title>Streptococcis sp. isolated from the respiratory tract of Marmot.</title>
        <authorList>
            <person name="Zhang G."/>
        </authorList>
    </citation>
    <scope>NUCLEOTIDE SEQUENCE [LARGE SCALE GENOMIC DNA]</scope>
    <source>
        <strain evidence="3">Zg-86</strain>
        <strain evidence="5">zg-86</strain>
    </source>
</reference>
<dbReference type="CDD" id="cd00165">
    <property type="entry name" value="S4"/>
    <property type="match status" value="1"/>
</dbReference>
<sequence>MTREYKQLLQHFPREEKEFIEKIIDICQQVEMTYSYRLTAFLNPKQDEIAHSIAGYFQLRYFTSRSLVSTEFSRGIIAPDYYRLDEQDFDMAFVELSYPRKYASLTHSQILGTLVNRLGIKRQHIGDILLEEEHTYVLLDRRFVPLLVSEVQKVARTPVEWTEVDRKSISVKHSFDAETEQILVSSLRIDKLVSTVFRIPRSRASQLIEARQVKVDYHIVEQVGKTMEEGQLISVRGFGRVRVAKLIGYSKQGKVKLEVEVIRK</sequence>
<accession>A0A6I4RQE0</accession>